<name>A0A1W1VU20_9FIRM</name>
<dbReference type="Proteomes" id="UP000192569">
    <property type="component" value="Chromosome I"/>
</dbReference>
<dbReference type="OrthoDB" id="2112195at2"/>
<evidence type="ECO:0000313" key="2">
    <source>
        <dbReference type="Proteomes" id="UP000192569"/>
    </source>
</evidence>
<dbReference type="RefSeq" id="WP_084665301.1">
    <property type="nucleotide sequence ID" value="NZ_LT838272.1"/>
</dbReference>
<organism evidence="1 2">
    <name type="scientific">Thermanaeromonas toyohensis ToBE</name>
    <dbReference type="NCBI Taxonomy" id="698762"/>
    <lineage>
        <taxon>Bacteria</taxon>
        <taxon>Bacillati</taxon>
        <taxon>Bacillota</taxon>
        <taxon>Clostridia</taxon>
        <taxon>Neomoorellales</taxon>
        <taxon>Neomoorellaceae</taxon>
        <taxon>Thermanaeromonas</taxon>
    </lineage>
</organism>
<keyword evidence="2" id="KW-1185">Reference proteome</keyword>
<protein>
    <submittedName>
        <fullName evidence="1">Uncharacterized protein</fullName>
    </submittedName>
</protein>
<reference evidence="1 2" key="1">
    <citation type="submission" date="2017-04" db="EMBL/GenBank/DDBJ databases">
        <authorList>
            <person name="Afonso C.L."/>
            <person name="Miller P.J."/>
            <person name="Scott M.A."/>
            <person name="Spackman E."/>
            <person name="Goraichik I."/>
            <person name="Dimitrov K.M."/>
            <person name="Suarez D.L."/>
            <person name="Swayne D.E."/>
        </authorList>
    </citation>
    <scope>NUCLEOTIDE SEQUENCE [LARGE SCALE GENOMIC DNA]</scope>
    <source>
        <strain evidence="1 2">ToBE</strain>
    </source>
</reference>
<dbReference type="EMBL" id="LT838272">
    <property type="protein sequence ID" value="SMB96855.1"/>
    <property type="molecule type" value="Genomic_DNA"/>
</dbReference>
<gene>
    <name evidence="1" type="ORF">SAMN00808754_1691</name>
</gene>
<proteinExistence type="predicted"/>
<sequence>MACSPAAFKVLKAIPVLEKEHPAERLGEFYRKLGWDGKKVVDPTKVKMHRDDFTRLVQAEMERAYHYWPQVPRSRIALEVGFLWMNQGPSSDGEVPGMVELLPGWLQKDLK</sequence>
<evidence type="ECO:0000313" key="1">
    <source>
        <dbReference type="EMBL" id="SMB96855.1"/>
    </source>
</evidence>
<dbReference type="AlphaFoldDB" id="A0A1W1VU20"/>
<dbReference type="STRING" id="698762.SAMN00808754_1691"/>
<accession>A0A1W1VU20</accession>